<sequence length="123" mass="13541">MAWHGIGILEILGIHGASNRSSRSNTQELDERESRPSAFAYTEDAAGTGEAGHIHASMTMFNHQRQREAKRVRKDDCIRWGQDEPGRAAESGFQKTKNGRPTRQNPGNPLIGTSPIISNLVCT</sequence>
<dbReference type="EMBL" id="WIGO01000029">
    <property type="protein sequence ID" value="KAF6836878.1"/>
    <property type="molecule type" value="Genomic_DNA"/>
</dbReference>
<name>A0A8H6KT87_9PEZI</name>
<protein>
    <submittedName>
        <fullName evidence="2">Uncharacterized protein</fullName>
    </submittedName>
</protein>
<feature type="region of interest" description="Disordered" evidence="1">
    <location>
        <begin position="18"/>
        <end position="37"/>
    </location>
</feature>
<evidence type="ECO:0000256" key="1">
    <source>
        <dbReference type="SAM" id="MobiDB-lite"/>
    </source>
</evidence>
<gene>
    <name evidence="2" type="ORF">CPLU01_03459</name>
</gene>
<feature type="compositionally biased region" description="Polar residues" evidence="1">
    <location>
        <begin position="93"/>
        <end position="107"/>
    </location>
</feature>
<dbReference type="AlphaFoldDB" id="A0A8H6KT87"/>
<keyword evidence="3" id="KW-1185">Reference proteome</keyword>
<reference evidence="2" key="1">
    <citation type="journal article" date="2020" name="Phytopathology">
        <title>Genome Sequence Resources of Colletotrichum truncatum, C. plurivorum, C. musicola, and C. sojae: Four Species Pathogenic to Soybean (Glycine max).</title>
        <authorList>
            <person name="Rogerio F."/>
            <person name="Boufleur T.R."/>
            <person name="Ciampi-Guillardi M."/>
            <person name="Sukno S.A."/>
            <person name="Thon M.R."/>
            <person name="Massola Junior N.S."/>
            <person name="Baroncelli R."/>
        </authorList>
    </citation>
    <scope>NUCLEOTIDE SEQUENCE</scope>
    <source>
        <strain evidence="2">LFN00145</strain>
    </source>
</reference>
<evidence type="ECO:0000313" key="2">
    <source>
        <dbReference type="EMBL" id="KAF6836878.1"/>
    </source>
</evidence>
<proteinExistence type="predicted"/>
<feature type="region of interest" description="Disordered" evidence="1">
    <location>
        <begin position="82"/>
        <end position="111"/>
    </location>
</feature>
<comment type="caution">
    <text evidence="2">The sequence shown here is derived from an EMBL/GenBank/DDBJ whole genome shotgun (WGS) entry which is preliminary data.</text>
</comment>
<organism evidence="2 3">
    <name type="scientific">Colletotrichum plurivorum</name>
    <dbReference type="NCBI Taxonomy" id="2175906"/>
    <lineage>
        <taxon>Eukaryota</taxon>
        <taxon>Fungi</taxon>
        <taxon>Dikarya</taxon>
        <taxon>Ascomycota</taxon>
        <taxon>Pezizomycotina</taxon>
        <taxon>Sordariomycetes</taxon>
        <taxon>Hypocreomycetidae</taxon>
        <taxon>Glomerellales</taxon>
        <taxon>Glomerellaceae</taxon>
        <taxon>Colletotrichum</taxon>
        <taxon>Colletotrichum orchidearum species complex</taxon>
    </lineage>
</organism>
<dbReference type="Proteomes" id="UP000654918">
    <property type="component" value="Unassembled WGS sequence"/>
</dbReference>
<evidence type="ECO:0000313" key="3">
    <source>
        <dbReference type="Proteomes" id="UP000654918"/>
    </source>
</evidence>
<feature type="compositionally biased region" description="Polar residues" evidence="1">
    <location>
        <begin position="18"/>
        <end position="27"/>
    </location>
</feature>
<accession>A0A8H6KT87</accession>